<organism evidence="12 13">
    <name type="scientific">Ralstonia psammae</name>
    <dbReference type="NCBI Taxonomy" id="3058598"/>
    <lineage>
        <taxon>Bacteria</taxon>
        <taxon>Pseudomonadati</taxon>
        <taxon>Pseudomonadota</taxon>
        <taxon>Betaproteobacteria</taxon>
        <taxon>Burkholderiales</taxon>
        <taxon>Burkholderiaceae</taxon>
        <taxon>Ralstonia</taxon>
    </lineage>
</organism>
<evidence type="ECO:0000256" key="3">
    <source>
        <dbReference type="ARBA" id="ARBA00004613"/>
    </source>
</evidence>
<dbReference type="EC" id="4.2.2.2" evidence="5 10"/>
<sequence length="338" mass="34828">MPVQIDSPQHHHVTRQPSWSEASAQQPDSSSFNHAVQNALRLLESVLRDLQARLSTGGGTSGSQSVPSVGRTQHGGHAAHADPAGSTPAVSAHNAVSGTSSVSGGGAVSYGAQPPASNGVVDVSKPIYVPAGQTFDGGGKYFRPTKALGDGSQNEHQQPVFILGQGATLKNVQYSGADGIHLLGNATLDHVVNRKVGEDAVTIDGAKNRAHDAKLAGIDPNSIPGGPAQVKILESAFYGGKDKIVQDNGDADVQMKGDYVNGAGKVFRTNGGQPLNTHLSIADSTFTNVKEAIFRTDSSTSTAAFSNVNSTNTPTDALAPNKNQVSGTNSVGYKPYTG</sequence>
<dbReference type="InterPro" id="IPR012334">
    <property type="entry name" value="Pectin_lyas_fold"/>
</dbReference>
<evidence type="ECO:0000256" key="2">
    <source>
        <dbReference type="ARBA" id="ARBA00001913"/>
    </source>
</evidence>
<name>A0ABM9J8S6_9RALS</name>
<comment type="cofactor">
    <cofactor evidence="2 10">
        <name>Ca(2+)</name>
        <dbReference type="ChEBI" id="CHEBI:29108"/>
    </cofactor>
</comment>
<reference evidence="12 13" key="1">
    <citation type="submission" date="2023-07" db="EMBL/GenBank/DDBJ databases">
        <authorList>
            <person name="Peeters C."/>
        </authorList>
    </citation>
    <scope>NUCLEOTIDE SEQUENCE [LARGE SCALE GENOMIC DNA]</scope>
    <source>
        <strain evidence="12 13">LMG 19083</strain>
    </source>
</reference>
<keyword evidence="9 10" id="KW-0456">Lyase</keyword>
<accession>A0ABM9J8S6</accession>
<feature type="region of interest" description="Disordered" evidence="11">
    <location>
        <begin position="1"/>
        <end position="32"/>
    </location>
</feature>
<comment type="catalytic activity">
    <reaction evidence="1 10">
        <text>Eliminative cleavage of (1-&gt;4)-alpha-D-galacturonan to give oligosaccharides with 4-deoxy-alpha-D-galact-4-enuronosyl groups at their non-reducing ends.</text>
        <dbReference type="EC" id="4.2.2.2"/>
    </reaction>
</comment>
<dbReference type="Gene3D" id="2.160.20.10">
    <property type="entry name" value="Single-stranded right-handed beta-helix, Pectin lyase-like"/>
    <property type="match status" value="1"/>
</dbReference>
<evidence type="ECO:0000256" key="11">
    <source>
        <dbReference type="SAM" id="MobiDB-lite"/>
    </source>
</evidence>
<evidence type="ECO:0000313" key="13">
    <source>
        <dbReference type="Proteomes" id="UP001189813"/>
    </source>
</evidence>
<evidence type="ECO:0000256" key="6">
    <source>
        <dbReference type="ARBA" id="ARBA00022525"/>
    </source>
</evidence>
<dbReference type="PANTHER" id="PTHR33407">
    <property type="entry name" value="PECTATE LYASE F-RELATED"/>
    <property type="match status" value="1"/>
</dbReference>
<feature type="compositionally biased region" description="Polar residues" evidence="11">
    <location>
        <begin position="305"/>
        <end position="331"/>
    </location>
</feature>
<dbReference type="EMBL" id="CATZBU010000003">
    <property type="protein sequence ID" value="CAJ0786012.1"/>
    <property type="molecule type" value="Genomic_DNA"/>
</dbReference>
<comment type="similarity">
    <text evidence="4 10">Belongs to the polysaccharide lyase 3 family.</text>
</comment>
<keyword evidence="13" id="KW-1185">Reference proteome</keyword>
<comment type="subcellular location">
    <subcellularLocation>
        <location evidence="3 10">Secreted</location>
    </subcellularLocation>
</comment>
<evidence type="ECO:0000256" key="1">
    <source>
        <dbReference type="ARBA" id="ARBA00000695"/>
    </source>
</evidence>
<comment type="caution">
    <text evidence="12">The sequence shown here is derived from an EMBL/GenBank/DDBJ whole genome shotgun (WGS) entry which is preliminary data.</text>
</comment>
<feature type="region of interest" description="Disordered" evidence="11">
    <location>
        <begin position="54"/>
        <end position="103"/>
    </location>
</feature>
<dbReference type="RefSeq" id="WP_316664889.1">
    <property type="nucleotide sequence ID" value="NZ_CATZBU010000003.1"/>
</dbReference>
<keyword evidence="8 10" id="KW-0106">Calcium</keyword>
<dbReference type="PANTHER" id="PTHR33407:SF9">
    <property type="entry name" value="PECTATE LYASE F-RELATED"/>
    <property type="match status" value="1"/>
</dbReference>
<dbReference type="SUPFAM" id="SSF51126">
    <property type="entry name" value="Pectin lyase-like"/>
    <property type="match status" value="1"/>
</dbReference>
<comment type="function">
    <text evidence="10">Catalyzes the depolymerization of both polygalacturonate and pectins of methyl esterification degree from 22 to 89%, with an endo mode of action. In contrast to the majority of pectate lyases, displays high activity on highly methylated pectins.</text>
</comment>
<evidence type="ECO:0000256" key="5">
    <source>
        <dbReference type="ARBA" id="ARBA00012272"/>
    </source>
</evidence>
<feature type="region of interest" description="Disordered" evidence="11">
    <location>
        <begin position="305"/>
        <end position="338"/>
    </location>
</feature>
<dbReference type="Proteomes" id="UP001189813">
    <property type="component" value="Unassembled WGS sequence"/>
</dbReference>
<feature type="compositionally biased region" description="Low complexity" evidence="11">
    <location>
        <begin position="62"/>
        <end position="85"/>
    </location>
</feature>
<evidence type="ECO:0000256" key="4">
    <source>
        <dbReference type="ARBA" id="ARBA00006463"/>
    </source>
</evidence>
<protein>
    <recommendedName>
        <fullName evidence="5 10">Pectate lyase</fullName>
        <ecNumber evidence="5 10">4.2.2.2</ecNumber>
    </recommendedName>
</protein>
<keyword evidence="7" id="KW-0732">Signal</keyword>
<proteinExistence type="inferred from homology"/>
<evidence type="ECO:0000256" key="7">
    <source>
        <dbReference type="ARBA" id="ARBA00022729"/>
    </source>
</evidence>
<evidence type="ECO:0000256" key="8">
    <source>
        <dbReference type="ARBA" id="ARBA00022837"/>
    </source>
</evidence>
<dbReference type="Pfam" id="PF03211">
    <property type="entry name" value="Pectate_lyase"/>
    <property type="match status" value="1"/>
</dbReference>
<gene>
    <name evidence="12" type="ORF">LMG19083_01371</name>
</gene>
<dbReference type="InterPro" id="IPR004898">
    <property type="entry name" value="Pectate_lyase_PlyH/PlyE-like"/>
</dbReference>
<evidence type="ECO:0000256" key="9">
    <source>
        <dbReference type="ARBA" id="ARBA00023239"/>
    </source>
</evidence>
<evidence type="ECO:0000313" key="12">
    <source>
        <dbReference type="EMBL" id="CAJ0786012.1"/>
    </source>
</evidence>
<dbReference type="InterPro" id="IPR011050">
    <property type="entry name" value="Pectin_lyase_fold/virulence"/>
</dbReference>
<keyword evidence="6 10" id="KW-0964">Secreted</keyword>
<evidence type="ECO:0000256" key="10">
    <source>
        <dbReference type="RuleBase" id="RU367009"/>
    </source>
</evidence>
<feature type="compositionally biased region" description="Polar residues" evidence="11">
    <location>
        <begin position="15"/>
        <end position="32"/>
    </location>
</feature>